<dbReference type="GO" id="GO:0006352">
    <property type="term" value="P:DNA-templated transcription initiation"/>
    <property type="evidence" value="ECO:0007669"/>
    <property type="project" value="InterPro"/>
</dbReference>
<dbReference type="SUPFAM" id="SSF88946">
    <property type="entry name" value="Sigma2 domain of RNA polymerase sigma factors"/>
    <property type="match status" value="1"/>
</dbReference>
<dbReference type="PANTHER" id="PTHR43133:SF62">
    <property type="entry name" value="RNA POLYMERASE SIGMA FACTOR SIGZ"/>
    <property type="match status" value="1"/>
</dbReference>
<keyword evidence="1" id="KW-0805">Transcription regulation</keyword>
<evidence type="ECO:0000256" key="2">
    <source>
        <dbReference type="ARBA" id="ARBA00023082"/>
    </source>
</evidence>
<feature type="domain" description="RNA polymerase sigma-70 region 2" evidence="4">
    <location>
        <begin position="25"/>
        <end position="93"/>
    </location>
</feature>
<dbReference type="InterPro" id="IPR007627">
    <property type="entry name" value="RNA_pol_sigma70_r2"/>
</dbReference>
<keyword evidence="6" id="KW-1185">Reference proteome</keyword>
<proteinExistence type="predicted"/>
<organism evidence="5 6">
    <name type="scientific">Symmachiella macrocystis</name>
    <dbReference type="NCBI Taxonomy" id="2527985"/>
    <lineage>
        <taxon>Bacteria</taxon>
        <taxon>Pseudomonadati</taxon>
        <taxon>Planctomycetota</taxon>
        <taxon>Planctomycetia</taxon>
        <taxon>Planctomycetales</taxon>
        <taxon>Planctomycetaceae</taxon>
        <taxon>Symmachiella</taxon>
    </lineage>
</organism>
<keyword evidence="3" id="KW-0804">Transcription</keyword>
<dbReference type="InterPro" id="IPR014284">
    <property type="entry name" value="RNA_pol_sigma-70_dom"/>
</dbReference>
<name>A0A5C6BR97_9PLAN</name>
<dbReference type="OrthoDB" id="257668at2"/>
<evidence type="ECO:0000259" key="4">
    <source>
        <dbReference type="Pfam" id="PF04542"/>
    </source>
</evidence>
<evidence type="ECO:0000313" key="6">
    <source>
        <dbReference type="Proteomes" id="UP000320735"/>
    </source>
</evidence>
<dbReference type="PANTHER" id="PTHR43133">
    <property type="entry name" value="RNA POLYMERASE ECF-TYPE SIGMA FACTO"/>
    <property type="match status" value="1"/>
</dbReference>
<dbReference type="NCBIfam" id="TIGR02937">
    <property type="entry name" value="sigma70-ECF"/>
    <property type="match status" value="1"/>
</dbReference>
<comment type="caution">
    <text evidence="5">The sequence shown here is derived from an EMBL/GenBank/DDBJ whole genome shotgun (WGS) entry which is preliminary data.</text>
</comment>
<dbReference type="InterPro" id="IPR039425">
    <property type="entry name" value="RNA_pol_sigma-70-like"/>
</dbReference>
<dbReference type="Proteomes" id="UP000320735">
    <property type="component" value="Unassembled WGS sequence"/>
</dbReference>
<dbReference type="EMBL" id="SJPP01000001">
    <property type="protein sequence ID" value="TWU14730.1"/>
    <property type="molecule type" value="Genomic_DNA"/>
</dbReference>
<dbReference type="GO" id="GO:0016987">
    <property type="term" value="F:sigma factor activity"/>
    <property type="evidence" value="ECO:0007669"/>
    <property type="project" value="UniProtKB-KW"/>
</dbReference>
<dbReference type="Gene3D" id="1.10.1740.10">
    <property type="match status" value="1"/>
</dbReference>
<evidence type="ECO:0000256" key="1">
    <source>
        <dbReference type="ARBA" id="ARBA00023015"/>
    </source>
</evidence>
<evidence type="ECO:0000256" key="3">
    <source>
        <dbReference type="ARBA" id="ARBA00023163"/>
    </source>
</evidence>
<dbReference type="Gene3D" id="1.10.10.10">
    <property type="entry name" value="Winged helix-like DNA-binding domain superfamily/Winged helix DNA-binding domain"/>
    <property type="match status" value="1"/>
</dbReference>
<dbReference type="InterPro" id="IPR013325">
    <property type="entry name" value="RNA_pol_sigma_r2"/>
</dbReference>
<dbReference type="Pfam" id="PF04542">
    <property type="entry name" value="Sigma70_r2"/>
    <property type="match status" value="1"/>
</dbReference>
<dbReference type="RefSeq" id="WP_146372004.1">
    <property type="nucleotide sequence ID" value="NZ_SJPP01000001.1"/>
</dbReference>
<keyword evidence="2" id="KW-0731">Sigma factor</keyword>
<evidence type="ECO:0000313" key="5">
    <source>
        <dbReference type="EMBL" id="TWU14730.1"/>
    </source>
</evidence>
<gene>
    <name evidence="5" type="primary">rpoE_2</name>
    <name evidence="5" type="ORF">CA54_35990</name>
</gene>
<dbReference type="AlphaFoldDB" id="A0A5C6BR97"/>
<sequence>MPVDETDRLLVQRIRQGDSQAWEELIARYEGRLLAFVMSRLGKRAVSEDVVQEAFLGFVVSLPNYNDKTPLESYLFAIAAHKLTDTLRREGRRPTIPLMAATETSVPAAEPRANVRMASSIARSGERRSVEEAFLRETLESMIASWKEKGEYERMMCMELLFVLGLQNKEAAQRLRISEQAVANHKHFVVSKLKQAAEASLLRDLNFESLGLS</sequence>
<dbReference type="InterPro" id="IPR036388">
    <property type="entry name" value="WH-like_DNA-bd_sf"/>
</dbReference>
<protein>
    <submittedName>
        <fullName evidence="5">ECF RNA polymerase sigma-E factor</fullName>
    </submittedName>
</protein>
<accession>A0A5C6BR97</accession>
<reference evidence="5 6" key="1">
    <citation type="submission" date="2019-02" db="EMBL/GenBank/DDBJ databases">
        <title>Deep-cultivation of Planctomycetes and their phenomic and genomic characterization uncovers novel biology.</title>
        <authorList>
            <person name="Wiegand S."/>
            <person name="Jogler M."/>
            <person name="Boedeker C."/>
            <person name="Pinto D."/>
            <person name="Vollmers J."/>
            <person name="Rivas-Marin E."/>
            <person name="Kohn T."/>
            <person name="Peeters S.H."/>
            <person name="Heuer A."/>
            <person name="Rast P."/>
            <person name="Oberbeckmann S."/>
            <person name="Bunk B."/>
            <person name="Jeske O."/>
            <person name="Meyerdierks A."/>
            <person name="Storesund J.E."/>
            <person name="Kallscheuer N."/>
            <person name="Luecker S."/>
            <person name="Lage O.M."/>
            <person name="Pohl T."/>
            <person name="Merkel B.J."/>
            <person name="Hornburger P."/>
            <person name="Mueller R.-W."/>
            <person name="Bruemmer F."/>
            <person name="Labrenz M."/>
            <person name="Spormann A.M."/>
            <person name="Op Den Camp H."/>
            <person name="Overmann J."/>
            <person name="Amann R."/>
            <person name="Jetten M.S.M."/>
            <person name="Mascher T."/>
            <person name="Medema M.H."/>
            <person name="Devos D.P."/>
            <person name="Kaster A.-K."/>
            <person name="Ovreas L."/>
            <person name="Rohde M."/>
            <person name="Galperin M.Y."/>
            <person name="Jogler C."/>
        </authorList>
    </citation>
    <scope>NUCLEOTIDE SEQUENCE [LARGE SCALE GENOMIC DNA]</scope>
    <source>
        <strain evidence="5 6">CA54</strain>
    </source>
</reference>